<protein>
    <recommendedName>
        <fullName evidence="3">Response regulatory domain-containing protein</fullName>
    </recommendedName>
</protein>
<evidence type="ECO:0000313" key="2">
    <source>
        <dbReference type="Proteomes" id="UP000823775"/>
    </source>
</evidence>
<keyword evidence="2" id="KW-1185">Reference proteome</keyword>
<sequence>MSFPFKYKTTNALTVNRLPLNPTTKSMCAWTDFYQVIGDEISCERLNVVKDNEYKIDMINNDRIKEREITLQAQHGLKLQEQQQCQGSTICWQQFLHVTSIKVLVVENDDSIRHVVFALLQNSNYDG</sequence>
<proteinExistence type="predicted"/>
<gene>
    <name evidence="1" type="ORF">HAX54_052141</name>
</gene>
<name>A0ABS8RRN2_DATST</name>
<comment type="caution">
    <text evidence="1">The sequence shown here is derived from an EMBL/GenBank/DDBJ whole genome shotgun (WGS) entry which is preliminary data.</text>
</comment>
<dbReference type="EMBL" id="JACEIK010000094">
    <property type="protein sequence ID" value="MCD7449434.1"/>
    <property type="molecule type" value="Genomic_DNA"/>
</dbReference>
<dbReference type="Proteomes" id="UP000823775">
    <property type="component" value="Unassembled WGS sequence"/>
</dbReference>
<evidence type="ECO:0000313" key="1">
    <source>
        <dbReference type="EMBL" id="MCD7449434.1"/>
    </source>
</evidence>
<reference evidence="1 2" key="1">
    <citation type="journal article" date="2021" name="BMC Genomics">
        <title>Datura genome reveals duplications of psychoactive alkaloid biosynthetic genes and high mutation rate following tissue culture.</title>
        <authorList>
            <person name="Rajewski A."/>
            <person name="Carter-House D."/>
            <person name="Stajich J."/>
            <person name="Litt A."/>
        </authorList>
    </citation>
    <scope>NUCLEOTIDE SEQUENCE [LARGE SCALE GENOMIC DNA]</scope>
    <source>
        <strain evidence="1">AR-01</strain>
    </source>
</reference>
<evidence type="ECO:0008006" key="3">
    <source>
        <dbReference type="Google" id="ProtNLM"/>
    </source>
</evidence>
<organism evidence="1 2">
    <name type="scientific">Datura stramonium</name>
    <name type="common">Jimsonweed</name>
    <name type="synonym">Common thornapple</name>
    <dbReference type="NCBI Taxonomy" id="4076"/>
    <lineage>
        <taxon>Eukaryota</taxon>
        <taxon>Viridiplantae</taxon>
        <taxon>Streptophyta</taxon>
        <taxon>Embryophyta</taxon>
        <taxon>Tracheophyta</taxon>
        <taxon>Spermatophyta</taxon>
        <taxon>Magnoliopsida</taxon>
        <taxon>eudicotyledons</taxon>
        <taxon>Gunneridae</taxon>
        <taxon>Pentapetalae</taxon>
        <taxon>asterids</taxon>
        <taxon>lamiids</taxon>
        <taxon>Solanales</taxon>
        <taxon>Solanaceae</taxon>
        <taxon>Solanoideae</taxon>
        <taxon>Datureae</taxon>
        <taxon>Datura</taxon>
    </lineage>
</organism>
<accession>A0ABS8RRN2</accession>